<dbReference type="Gene3D" id="1.10.630.10">
    <property type="entry name" value="Cytochrome P450"/>
    <property type="match status" value="1"/>
</dbReference>
<comment type="similarity">
    <text evidence="2 9">Belongs to the cytochrome P450 family.</text>
</comment>
<comment type="cofactor">
    <cofactor evidence="1 8">
        <name>heme</name>
        <dbReference type="ChEBI" id="CHEBI:30413"/>
    </cofactor>
</comment>
<dbReference type="CDD" id="cd11072">
    <property type="entry name" value="CYP71-like"/>
    <property type="match status" value="1"/>
</dbReference>
<keyword evidence="12" id="KW-1185">Reference proteome</keyword>
<gene>
    <name evidence="11" type="ORF">H6P81_012699</name>
</gene>
<dbReference type="PRINTS" id="PR00463">
    <property type="entry name" value="EP450I"/>
</dbReference>
<keyword evidence="7 9" id="KW-0503">Monooxygenase</keyword>
<evidence type="ECO:0000313" key="12">
    <source>
        <dbReference type="Proteomes" id="UP000825729"/>
    </source>
</evidence>
<dbReference type="InterPro" id="IPR001128">
    <property type="entry name" value="Cyt_P450"/>
</dbReference>
<keyword evidence="4 8" id="KW-0479">Metal-binding</keyword>
<proteinExistence type="inferred from homology"/>
<accession>A0AAV7EDU9</accession>
<dbReference type="PANTHER" id="PTHR47955">
    <property type="entry name" value="CYTOCHROME P450 FAMILY 71 PROTEIN"/>
    <property type="match status" value="1"/>
</dbReference>
<organism evidence="11 12">
    <name type="scientific">Aristolochia fimbriata</name>
    <name type="common">White veined hardy Dutchman's pipe vine</name>
    <dbReference type="NCBI Taxonomy" id="158543"/>
    <lineage>
        <taxon>Eukaryota</taxon>
        <taxon>Viridiplantae</taxon>
        <taxon>Streptophyta</taxon>
        <taxon>Embryophyta</taxon>
        <taxon>Tracheophyta</taxon>
        <taxon>Spermatophyta</taxon>
        <taxon>Magnoliopsida</taxon>
        <taxon>Magnoliidae</taxon>
        <taxon>Piperales</taxon>
        <taxon>Aristolochiaceae</taxon>
        <taxon>Aristolochia</taxon>
    </lineage>
</organism>
<keyword evidence="10" id="KW-0812">Transmembrane</keyword>
<dbReference type="GO" id="GO:0016705">
    <property type="term" value="F:oxidoreductase activity, acting on paired donors, with incorporation or reduction of molecular oxygen"/>
    <property type="evidence" value="ECO:0007669"/>
    <property type="project" value="InterPro"/>
</dbReference>
<evidence type="ECO:0000256" key="6">
    <source>
        <dbReference type="ARBA" id="ARBA00023004"/>
    </source>
</evidence>
<dbReference type="GO" id="GO:0005506">
    <property type="term" value="F:iron ion binding"/>
    <property type="evidence" value="ECO:0007669"/>
    <property type="project" value="InterPro"/>
</dbReference>
<keyword evidence="6 8" id="KW-0408">Iron</keyword>
<keyword evidence="5 9" id="KW-0560">Oxidoreductase</keyword>
<dbReference type="AlphaFoldDB" id="A0AAV7EDU9"/>
<keyword evidence="10" id="KW-0472">Membrane</keyword>
<dbReference type="GO" id="GO:0004497">
    <property type="term" value="F:monooxygenase activity"/>
    <property type="evidence" value="ECO:0007669"/>
    <property type="project" value="UniProtKB-KW"/>
</dbReference>
<evidence type="ECO:0000313" key="11">
    <source>
        <dbReference type="EMBL" id="KAG9446571.1"/>
    </source>
</evidence>
<dbReference type="Proteomes" id="UP000825729">
    <property type="component" value="Unassembled WGS sequence"/>
</dbReference>
<protein>
    <recommendedName>
        <fullName evidence="13">Cytochrome P450</fullName>
    </recommendedName>
</protein>
<evidence type="ECO:0008006" key="13">
    <source>
        <dbReference type="Google" id="ProtNLM"/>
    </source>
</evidence>
<evidence type="ECO:0000256" key="3">
    <source>
        <dbReference type="ARBA" id="ARBA00022617"/>
    </source>
</evidence>
<dbReference type="PANTHER" id="PTHR47955:SF19">
    <property type="entry name" value="CYTOCHROME P450 71A9-LIKE ISOFORM X1"/>
    <property type="match status" value="1"/>
</dbReference>
<evidence type="ECO:0000256" key="4">
    <source>
        <dbReference type="ARBA" id="ARBA00022723"/>
    </source>
</evidence>
<evidence type="ECO:0000256" key="8">
    <source>
        <dbReference type="PIRSR" id="PIRSR602401-1"/>
    </source>
</evidence>
<reference evidence="11 12" key="1">
    <citation type="submission" date="2021-07" db="EMBL/GenBank/DDBJ databases">
        <title>The Aristolochia fimbriata genome: insights into angiosperm evolution, floral development and chemical biosynthesis.</title>
        <authorList>
            <person name="Jiao Y."/>
        </authorList>
    </citation>
    <scope>NUCLEOTIDE SEQUENCE [LARGE SCALE GENOMIC DNA]</scope>
    <source>
        <strain evidence="11">IBCAS-2021</strain>
        <tissue evidence="11">Leaf</tissue>
    </source>
</reference>
<name>A0AAV7EDU9_ARIFI</name>
<evidence type="ECO:0000256" key="2">
    <source>
        <dbReference type="ARBA" id="ARBA00010617"/>
    </source>
</evidence>
<dbReference type="InterPro" id="IPR036396">
    <property type="entry name" value="Cyt_P450_sf"/>
</dbReference>
<evidence type="ECO:0000256" key="9">
    <source>
        <dbReference type="RuleBase" id="RU000461"/>
    </source>
</evidence>
<dbReference type="InterPro" id="IPR017972">
    <property type="entry name" value="Cyt_P450_CS"/>
</dbReference>
<evidence type="ECO:0000256" key="1">
    <source>
        <dbReference type="ARBA" id="ARBA00001971"/>
    </source>
</evidence>
<dbReference type="GO" id="GO:0020037">
    <property type="term" value="F:heme binding"/>
    <property type="evidence" value="ECO:0007669"/>
    <property type="project" value="InterPro"/>
</dbReference>
<dbReference type="EMBL" id="JAINDJ010000005">
    <property type="protein sequence ID" value="KAG9446571.1"/>
    <property type="molecule type" value="Genomic_DNA"/>
</dbReference>
<evidence type="ECO:0000256" key="7">
    <source>
        <dbReference type="ARBA" id="ARBA00023033"/>
    </source>
</evidence>
<dbReference type="PRINTS" id="PR00385">
    <property type="entry name" value="P450"/>
</dbReference>
<evidence type="ECO:0000256" key="5">
    <source>
        <dbReference type="ARBA" id="ARBA00023002"/>
    </source>
</evidence>
<feature type="binding site" description="axial binding residue" evidence="8">
    <location>
        <position position="450"/>
    </location>
    <ligand>
        <name>heme</name>
        <dbReference type="ChEBI" id="CHEBI:30413"/>
    </ligand>
    <ligandPart>
        <name>Fe</name>
        <dbReference type="ChEBI" id="CHEBI:18248"/>
    </ligandPart>
</feature>
<feature type="transmembrane region" description="Helical" evidence="10">
    <location>
        <begin position="6"/>
        <end position="28"/>
    </location>
</feature>
<keyword evidence="3 8" id="KW-0349">Heme</keyword>
<evidence type="ECO:0000256" key="10">
    <source>
        <dbReference type="SAM" id="Phobius"/>
    </source>
</evidence>
<keyword evidence="10" id="KW-1133">Transmembrane helix</keyword>
<dbReference type="InterPro" id="IPR002401">
    <property type="entry name" value="Cyt_P450_E_grp-I"/>
</dbReference>
<dbReference type="FunFam" id="1.10.630.10:FF:000011">
    <property type="entry name" value="Cytochrome P450 83B1"/>
    <property type="match status" value="1"/>
</dbReference>
<comment type="caution">
    <text evidence="11">The sequence shown here is derived from an EMBL/GenBank/DDBJ whole genome shotgun (WGS) entry which is preliminary data.</text>
</comment>
<dbReference type="SUPFAM" id="SSF48264">
    <property type="entry name" value="Cytochrome P450"/>
    <property type="match status" value="1"/>
</dbReference>
<sequence>MALAVLNLFLFSAGGLLLLLLLLLVRFCNLNYMMRTKRGKQPPGPTQLPVIGNLHLLTNYDLLHRTLWLLSKKHGQLMYLKLGQVDVVVASSARMAREVMNSHDLEFSDRSTDFAQKKLSYDLHDIAFTSYGREWRELRKLFILELLSAKKMQFSRFVLDEMIDGMICSLSGSSSSVKSVNLTNWLKIFTKDLLCKIGFGAGFQWEDEEEQRRFHRSFHETQVLLGGFYVSDVLPWLGWIDTVTGLKSRLRKNFVDVDYFYEKVIALHLDRINRGVTGEEDFVDVLLRSVKELNLSRNHVKGLLMDILHGGADSSRVTIEWAMSELMRNPSAMKKVTEEIRGVVRSKGFRVEETHLPHLEYLHFVVKETLRLHPPGPLLIPRENKHHSQINGYDIFPKTTVFVNALAISLDPDSWDDPEEFKPERFKNNDIDFRGPEFQLLPFGAGRRGCPGMNFGLRTVELALANLLYAFDWELPPGMRKEDFSMEECYGIVLQRKVPLCLVPRKLKVHVHGKEEQY</sequence>
<dbReference type="Pfam" id="PF00067">
    <property type="entry name" value="p450"/>
    <property type="match status" value="1"/>
</dbReference>
<dbReference type="PROSITE" id="PS00086">
    <property type="entry name" value="CYTOCHROME_P450"/>
    <property type="match status" value="1"/>
</dbReference>